<keyword evidence="7" id="KW-0206">Cytoskeleton</keyword>
<dbReference type="InterPro" id="IPR041611">
    <property type="entry name" value="SKICH"/>
</dbReference>
<keyword evidence="16" id="KW-1185">Reference proteome</keyword>
<keyword evidence="6" id="KW-0472">Membrane</keyword>
<keyword evidence="8" id="KW-0968">Cytoplasmic vesicle</keyword>
<evidence type="ECO:0000256" key="11">
    <source>
        <dbReference type="ARBA" id="ARBA00040931"/>
    </source>
</evidence>
<evidence type="ECO:0000256" key="1">
    <source>
        <dbReference type="ARBA" id="ARBA00004245"/>
    </source>
</evidence>
<dbReference type="Gene3D" id="2.60.40.2840">
    <property type="match status" value="1"/>
</dbReference>
<dbReference type="Proteomes" id="UP000826234">
    <property type="component" value="Unassembled WGS sequence"/>
</dbReference>
<evidence type="ECO:0000256" key="6">
    <source>
        <dbReference type="ARBA" id="ARBA00023136"/>
    </source>
</evidence>
<dbReference type="PANTHER" id="PTHR31915">
    <property type="entry name" value="SKICH DOMAIN-CONTAINING PROTEIN"/>
    <property type="match status" value="1"/>
</dbReference>
<dbReference type="EMBL" id="JAIPUX010000521">
    <property type="protein sequence ID" value="KAH0626770.1"/>
    <property type="molecule type" value="Genomic_DNA"/>
</dbReference>
<comment type="caution">
    <text evidence="15">The sequence shown here is derived from an EMBL/GenBank/DDBJ whole genome shotgun (WGS) entry which is preliminary data.</text>
</comment>
<dbReference type="Gene3D" id="6.20.250.40">
    <property type="match status" value="1"/>
</dbReference>
<evidence type="ECO:0000313" key="15">
    <source>
        <dbReference type="EMBL" id="KAH0626770.1"/>
    </source>
</evidence>
<evidence type="ECO:0000256" key="7">
    <source>
        <dbReference type="ARBA" id="ARBA00023212"/>
    </source>
</evidence>
<feature type="domain" description="SKICH" evidence="14">
    <location>
        <begin position="27"/>
        <end position="118"/>
    </location>
</feature>
<dbReference type="PANTHER" id="PTHR31915:SF4">
    <property type="entry name" value="CALCIUM-BINDING AND COILED-COIL DOMAIN-CONTAINING PROTEIN 2"/>
    <property type="match status" value="1"/>
</dbReference>
<keyword evidence="5 13" id="KW-0175">Coiled coil</keyword>
<comment type="similarity">
    <text evidence="10">Belongs to the CALCOCO family.</text>
</comment>
<keyword evidence="4" id="KW-0072">Autophagy</keyword>
<evidence type="ECO:0000256" key="3">
    <source>
        <dbReference type="ARBA" id="ARBA00022490"/>
    </source>
</evidence>
<evidence type="ECO:0000256" key="2">
    <source>
        <dbReference type="ARBA" id="ARBA00004556"/>
    </source>
</evidence>
<protein>
    <recommendedName>
        <fullName evidence="11">Calcium-binding and coiled-coil domain-containing protein 2</fullName>
    </recommendedName>
    <alternativeName>
        <fullName evidence="12">Nuclear domain 10 protein NDP52</fullName>
    </alternativeName>
</protein>
<keyword evidence="3" id="KW-0963">Cytoplasm</keyword>
<name>A0ABQ7TAL0_PHRPL</name>
<reference evidence="15 16" key="1">
    <citation type="journal article" date="2022" name="Gigascience">
        <title>A chromosome-level genome assembly and annotation of the desert horned lizard, Phrynosoma platyrhinos, provides insight into chromosomal rearrangements among reptiles.</title>
        <authorList>
            <person name="Koochekian N."/>
            <person name="Ascanio A."/>
            <person name="Farleigh K."/>
            <person name="Card D.C."/>
            <person name="Schield D.R."/>
            <person name="Castoe T.A."/>
            <person name="Jezkova T."/>
        </authorList>
    </citation>
    <scope>NUCLEOTIDE SEQUENCE [LARGE SCALE GENOMIC DNA]</scope>
    <source>
        <strain evidence="15">NK-2021</strain>
    </source>
</reference>
<dbReference type="CDD" id="cd21968">
    <property type="entry name" value="Zn-C2H2_CALCOCO2"/>
    <property type="match status" value="1"/>
</dbReference>
<evidence type="ECO:0000313" key="16">
    <source>
        <dbReference type="Proteomes" id="UP000826234"/>
    </source>
</evidence>
<evidence type="ECO:0000256" key="5">
    <source>
        <dbReference type="ARBA" id="ARBA00023054"/>
    </source>
</evidence>
<dbReference type="InterPro" id="IPR051002">
    <property type="entry name" value="UBA_autophagy_assoc_protein"/>
</dbReference>
<evidence type="ECO:0000256" key="9">
    <source>
        <dbReference type="ARBA" id="ARBA00037854"/>
    </source>
</evidence>
<proteinExistence type="inferred from homology"/>
<evidence type="ECO:0000259" key="14">
    <source>
        <dbReference type="Pfam" id="PF17751"/>
    </source>
</evidence>
<evidence type="ECO:0000256" key="8">
    <source>
        <dbReference type="ARBA" id="ARBA00023329"/>
    </source>
</evidence>
<sequence>MEAVPCNSSDEPPTSAVLLDTCHFSQVIFTNVEKFYIPGTDITCHYNLSQQVIPRRKDWVGIFRVGWKTTREYYTFMWAPLPSIPNSSGAEFQQVLFRAYYLPKDDEYYQFCYVDQDGQGEVEEIEQQNATLLHENQKLKAKQVSLQKQNKDLQEKLRVVEGEVEEIKQQNTAFFHENQKLKEKQVSLQEQSKDLQEKLRVAEGEMEEIKQQNTTFFHENQKLKEKQVSLQEQTKDLQEKLRVAKEEKKEFEDKVHLLQTGTMELQRAQDRQALEITSAQAELAAVVEDKIKLQKEKEEFERSLDNLRISNKKLNVEVSLLKKQITLLETQSSCIETELCQPEKRLSQVQSQQKELEDLQRKGQDKTRHLEQLKEENNQLNANFFREQNLKEELKEKILLLQTLQKEIDEKEKENQCLRRENEGLLAHLPEMIHDAPSGLLTQSQENTSLLYGNPYLACPEIPDADLVSVKKCPMCNDIFSDLEEQQYADHVRSHLLDCPYCCETFDKSNKQVYDDHVYCHGLDKCL</sequence>
<dbReference type="Pfam" id="PF17751">
    <property type="entry name" value="SKICH"/>
    <property type="match status" value="1"/>
</dbReference>
<gene>
    <name evidence="15" type="ORF">JD844_001956</name>
</gene>
<accession>A0ABQ7TAL0</accession>
<organism evidence="15 16">
    <name type="scientific">Phrynosoma platyrhinos</name>
    <name type="common">Desert horned lizard</name>
    <dbReference type="NCBI Taxonomy" id="52577"/>
    <lineage>
        <taxon>Eukaryota</taxon>
        <taxon>Metazoa</taxon>
        <taxon>Chordata</taxon>
        <taxon>Craniata</taxon>
        <taxon>Vertebrata</taxon>
        <taxon>Euteleostomi</taxon>
        <taxon>Lepidosauria</taxon>
        <taxon>Squamata</taxon>
        <taxon>Bifurcata</taxon>
        <taxon>Unidentata</taxon>
        <taxon>Episquamata</taxon>
        <taxon>Toxicofera</taxon>
        <taxon>Iguania</taxon>
        <taxon>Phrynosomatidae</taxon>
        <taxon>Phrynosomatinae</taxon>
        <taxon>Phrynosoma</taxon>
    </lineage>
</organism>
<evidence type="ECO:0000256" key="13">
    <source>
        <dbReference type="SAM" id="Coils"/>
    </source>
</evidence>
<comment type="subcellular location">
    <subcellularLocation>
        <location evidence="1">Cytoplasm</location>
        <location evidence="1">Cytoskeleton</location>
    </subcellularLocation>
    <subcellularLocation>
        <location evidence="2">Cytoplasm</location>
        <location evidence="2">Perinuclear region</location>
    </subcellularLocation>
    <subcellularLocation>
        <location evidence="9">Cytoplasmic vesicle</location>
        <location evidence="9">Autophagosome membrane</location>
        <topology evidence="9">Peripheral membrane protein</topology>
    </subcellularLocation>
</comment>
<evidence type="ECO:0000256" key="12">
    <source>
        <dbReference type="ARBA" id="ARBA00041519"/>
    </source>
</evidence>
<evidence type="ECO:0000256" key="10">
    <source>
        <dbReference type="ARBA" id="ARBA00037963"/>
    </source>
</evidence>
<evidence type="ECO:0000256" key="4">
    <source>
        <dbReference type="ARBA" id="ARBA00023006"/>
    </source>
</evidence>
<feature type="coiled-coil region" evidence="13">
    <location>
        <begin position="122"/>
        <end position="428"/>
    </location>
</feature>